<feature type="region of interest" description="Disordered" evidence="4">
    <location>
        <begin position="1041"/>
        <end position="1066"/>
    </location>
</feature>
<feature type="domain" description="HTH cro/C1-type" evidence="6">
    <location>
        <begin position="21"/>
        <end position="77"/>
    </location>
</feature>
<dbReference type="PANTHER" id="PTHR19846:SF0">
    <property type="entry name" value="PRE-MRNA PROCESSING FACTOR 4"/>
    <property type="match status" value="1"/>
</dbReference>
<dbReference type="InterPro" id="IPR049052">
    <property type="entry name" value="nSTAND1"/>
</dbReference>
<dbReference type="Pfam" id="PF20703">
    <property type="entry name" value="nSTAND1"/>
    <property type="match status" value="1"/>
</dbReference>
<dbReference type="InterPro" id="IPR027417">
    <property type="entry name" value="P-loop_NTPase"/>
</dbReference>
<gene>
    <name evidence="7" type="ORF">ACFFH7_13000</name>
</gene>
<feature type="repeat" description="WD" evidence="3">
    <location>
        <begin position="958"/>
        <end position="991"/>
    </location>
</feature>
<dbReference type="Pfam" id="PF00400">
    <property type="entry name" value="WD40"/>
    <property type="match status" value="7"/>
</dbReference>
<dbReference type="InterPro" id="IPR001387">
    <property type="entry name" value="Cro/C1-type_HTH"/>
</dbReference>
<keyword evidence="5" id="KW-0472">Membrane</keyword>
<dbReference type="PRINTS" id="PR00320">
    <property type="entry name" value="GPROTEINBRPT"/>
</dbReference>
<keyword evidence="8" id="KW-1185">Reference proteome</keyword>
<organism evidence="7 8">
    <name type="scientific">Kutzneria chonburiensis</name>
    <dbReference type="NCBI Taxonomy" id="1483604"/>
    <lineage>
        <taxon>Bacteria</taxon>
        <taxon>Bacillati</taxon>
        <taxon>Actinomycetota</taxon>
        <taxon>Actinomycetes</taxon>
        <taxon>Pseudonocardiales</taxon>
        <taxon>Pseudonocardiaceae</taxon>
        <taxon>Kutzneria</taxon>
    </lineage>
</organism>
<feature type="repeat" description="WD" evidence="3">
    <location>
        <begin position="703"/>
        <end position="738"/>
    </location>
</feature>
<keyword evidence="1 3" id="KW-0853">WD repeat</keyword>
<dbReference type="SUPFAM" id="SSF52540">
    <property type="entry name" value="P-loop containing nucleoside triphosphate hydrolases"/>
    <property type="match status" value="1"/>
</dbReference>
<feature type="compositionally biased region" description="Pro residues" evidence="4">
    <location>
        <begin position="1014"/>
        <end position="1024"/>
    </location>
</feature>
<dbReference type="Gene3D" id="3.40.50.300">
    <property type="entry name" value="P-loop containing nucleotide triphosphate hydrolases"/>
    <property type="match status" value="1"/>
</dbReference>
<dbReference type="EMBL" id="JBHLUD010000004">
    <property type="protein sequence ID" value="MFC0542408.1"/>
    <property type="molecule type" value="Genomic_DNA"/>
</dbReference>
<dbReference type="SMART" id="SM00530">
    <property type="entry name" value="HTH_XRE"/>
    <property type="match status" value="1"/>
</dbReference>
<evidence type="ECO:0000256" key="3">
    <source>
        <dbReference type="PROSITE-ProRule" id="PRU00221"/>
    </source>
</evidence>
<name>A0ABV6MQ11_9PSEU</name>
<feature type="transmembrane region" description="Helical" evidence="5">
    <location>
        <begin position="530"/>
        <end position="549"/>
    </location>
</feature>
<feature type="repeat" description="WD" evidence="3">
    <location>
        <begin position="790"/>
        <end position="823"/>
    </location>
</feature>
<dbReference type="PANTHER" id="PTHR19846">
    <property type="entry name" value="WD40 REPEAT PROTEIN"/>
    <property type="match status" value="1"/>
</dbReference>
<sequence>MPRPERPLDHEDSALGQFAADLRGLREKAGTPSYRELSRIAHYSATVLSEAAGGRKLPSLAVALAYVQACGGDVDAWRQRWHEVAGDLTDQSPAEQPPYVGLATFQPADADRFFGRDSLLDDLRGRLEHRRLVGLFGASGAGKSSLLRAGLVASDPGPTMVFTPGPRPREECALRLAELVGKEAPTLLAELAADPTALHLYLRQAAVRAGADVLVVVDQFEEIFTQCTDQAERDWLVTALVHAAAAPTSQARVVLGVRADFYGHCGNYPELVEALRDAQVLVGAMSTDDLRQVISGPAARAGCTVETALVSRLIAEATGQPAVLPLVSHALLETWRHRRGTRLTLAGYEETGGLQHAIARTAESVYDALDPGQLAAARQLFLRLTAVVDGAEDTKRRLHWRELDAADADTATVVERFADARLLTLDADAVQLSHEAIIRCWPRLQEWLQDDREGRRLHRHLTEATESWESLDEDAGGLYRSTRLARVRDWATANPTALTSRERRFLDASLASEAAEHATARRRTRRLRQLVAGLTALLLVAVIAVGFAVTADHTATAQRDLALARHAVDSAASLRASDPALSVQLNLAAYQLAPNDETRDALLSSFGTPYGTRLAGHTADVTSVAFSADSKVVATASRDWTVRLWQVADPHQPRVAGTIKLASDTSPMVRFERGGHILAVTDGDAVALWDVGDPAHPHKLSAPESHHGNTASLAFSADGTVLATGNSDDTATLWNVRNPAKPLLLTSAITSAGDVAISADGRLLAVNEGKTGARLWNISDPTAPKPLGALVGHRDVVAALAFSPDGRTLASGSWDHDARLWDIGDPNAPQPLATLTGSNSIVWSVAFSPDGRTLAATGSGTRLWDITDPHRAANVLTLSAGVMSAAFSPDGTALAAAGGNHNALIYDLSDLPLAGHHNTISALSYTHDGRMMATGSWDDTVRLWDITASGERRALATLAGHTNFVRGIALNPDRHLLADASDDGSVWLWDITDVHNPVHRGTVRNTAARCSPSRSPPTVEPWPPSVSAWRSCGTSPIRRTPCSGRRCPATRTRRGWSSSARTAGRW</sequence>
<keyword evidence="5" id="KW-0812">Transmembrane</keyword>
<comment type="caution">
    <text evidence="7">The sequence shown here is derived from an EMBL/GenBank/DDBJ whole genome shotgun (WGS) entry which is preliminary data.</text>
</comment>
<dbReference type="PROSITE" id="PS00678">
    <property type="entry name" value="WD_REPEATS_1"/>
    <property type="match status" value="3"/>
</dbReference>
<dbReference type="Gene3D" id="2.130.10.10">
    <property type="entry name" value="YVTN repeat-like/Quinoprotein amine dehydrogenase"/>
    <property type="match status" value="3"/>
</dbReference>
<dbReference type="RefSeq" id="WP_273940829.1">
    <property type="nucleotide sequence ID" value="NZ_CP097263.1"/>
</dbReference>
<dbReference type="CDD" id="cd00267">
    <property type="entry name" value="ABC_ATPase"/>
    <property type="match status" value="1"/>
</dbReference>
<keyword evidence="5" id="KW-1133">Transmembrane helix</keyword>
<dbReference type="CDD" id="cd00200">
    <property type="entry name" value="WD40"/>
    <property type="match status" value="1"/>
</dbReference>
<evidence type="ECO:0000256" key="5">
    <source>
        <dbReference type="SAM" id="Phobius"/>
    </source>
</evidence>
<evidence type="ECO:0000256" key="4">
    <source>
        <dbReference type="SAM" id="MobiDB-lite"/>
    </source>
</evidence>
<evidence type="ECO:0000313" key="7">
    <source>
        <dbReference type="EMBL" id="MFC0542408.1"/>
    </source>
</evidence>
<evidence type="ECO:0000259" key="6">
    <source>
        <dbReference type="SMART" id="SM00530"/>
    </source>
</evidence>
<dbReference type="CDD" id="cd00093">
    <property type="entry name" value="HTH_XRE"/>
    <property type="match status" value="1"/>
</dbReference>
<proteinExistence type="predicted"/>
<evidence type="ECO:0000256" key="2">
    <source>
        <dbReference type="ARBA" id="ARBA00022737"/>
    </source>
</evidence>
<dbReference type="InterPro" id="IPR015943">
    <property type="entry name" value="WD40/YVTN_repeat-like_dom_sf"/>
</dbReference>
<dbReference type="InterPro" id="IPR020472">
    <property type="entry name" value="WD40_PAC1"/>
</dbReference>
<dbReference type="SUPFAM" id="SSF50998">
    <property type="entry name" value="Quinoprotein alcohol dehydrogenase-like"/>
    <property type="match status" value="1"/>
</dbReference>
<keyword evidence="2" id="KW-0677">Repeat</keyword>
<dbReference type="SMART" id="SM00320">
    <property type="entry name" value="WD40"/>
    <property type="match status" value="7"/>
</dbReference>
<protein>
    <recommendedName>
        <fullName evidence="6">HTH cro/C1-type domain-containing protein</fullName>
    </recommendedName>
</protein>
<feature type="repeat" description="WD" evidence="3">
    <location>
        <begin position="614"/>
        <end position="655"/>
    </location>
</feature>
<feature type="repeat" description="WD" evidence="3">
    <location>
        <begin position="913"/>
        <end position="954"/>
    </location>
</feature>
<dbReference type="InterPro" id="IPR011047">
    <property type="entry name" value="Quinoprotein_ADH-like_sf"/>
</dbReference>
<reference evidence="7 8" key="1">
    <citation type="submission" date="2024-09" db="EMBL/GenBank/DDBJ databases">
        <authorList>
            <person name="Sun Q."/>
            <person name="Mori K."/>
        </authorList>
    </citation>
    <scope>NUCLEOTIDE SEQUENCE [LARGE SCALE GENOMIC DNA]</scope>
    <source>
        <strain evidence="7 8">TBRC 1432</strain>
    </source>
</reference>
<dbReference type="PROSITE" id="PS50082">
    <property type="entry name" value="WD_REPEATS_2"/>
    <property type="match status" value="5"/>
</dbReference>
<dbReference type="InterPro" id="IPR001680">
    <property type="entry name" value="WD40_rpt"/>
</dbReference>
<dbReference type="InterPro" id="IPR019775">
    <property type="entry name" value="WD40_repeat_CS"/>
</dbReference>
<feature type="compositionally biased region" description="Polar residues" evidence="4">
    <location>
        <begin position="1055"/>
        <end position="1066"/>
    </location>
</feature>
<evidence type="ECO:0000256" key="1">
    <source>
        <dbReference type="ARBA" id="ARBA00022574"/>
    </source>
</evidence>
<accession>A0ABV6MQ11</accession>
<feature type="region of interest" description="Disordered" evidence="4">
    <location>
        <begin position="1007"/>
        <end position="1027"/>
    </location>
</feature>
<evidence type="ECO:0000313" key="8">
    <source>
        <dbReference type="Proteomes" id="UP001589810"/>
    </source>
</evidence>
<dbReference type="Proteomes" id="UP001589810">
    <property type="component" value="Unassembled WGS sequence"/>
</dbReference>
<dbReference type="PROSITE" id="PS50294">
    <property type="entry name" value="WD_REPEATS_REGION"/>
    <property type="match status" value="5"/>
</dbReference>